<gene>
    <name evidence="2" type="ORF">SAMN02745136_05088</name>
</gene>
<feature type="domain" description="Beta-lactamase-related" evidence="1">
    <location>
        <begin position="21"/>
        <end position="310"/>
    </location>
</feature>
<dbReference type="PANTHER" id="PTHR43283">
    <property type="entry name" value="BETA-LACTAMASE-RELATED"/>
    <property type="match status" value="1"/>
</dbReference>
<dbReference type="InterPro" id="IPR012338">
    <property type="entry name" value="Beta-lactam/transpept-like"/>
</dbReference>
<reference evidence="2 3" key="1">
    <citation type="submission" date="2016-11" db="EMBL/GenBank/DDBJ databases">
        <authorList>
            <person name="Jaros S."/>
            <person name="Januszkiewicz K."/>
            <person name="Wedrychowicz H."/>
        </authorList>
    </citation>
    <scope>NUCLEOTIDE SEQUENCE [LARGE SCALE GENOMIC DNA]</scope>
    <source>
        <strain evidence="2 3">DSM 15929</strain>
    </source>
</reference>
<dbReference type="AlphaFoldDB" id="A0A1M7BCU0"/>
<dbReference type="Gene3D" id="3.40.710.10">
    <property type="entry name" value="DD-peptidase/beta-lactamase superfamily"/>
    <property type="match status" value="1"/>
</dbReference>
<name>A0A1M7BCU0_9FIRM</name>
<evidence type="ECO:0000313" key="2">
    <source>
        <dbReference type="EMBL" id="SHL52848.1"/>
    </source>
</evidence>
<dbReference type="Pfam" id="PF00144">
    <property type="entry name" value="Beta-lactamase"/>
    <property type="match status" value="1"/>
</dbReference>
<dbReference type="PANTHER" id="PTHR43283:SF7">
    <property type="entry name" value="BETA-LACTAMASE-RELATED DOMAIN-CONTAINING PROTEIN"/>
    <property type="match status" value="1"/>
</dbReference>
<dbReference type="RefSeq" id="WP_073280002.1">
    <property type="nucleotide sequence ID" value="NZ_FRAC01000036.1"/>
</dbReference>
<dbReference type="Proteomes" id="UP000184386">
    <property type="component" value="Unassembled WGS sequence"/>
</dbReference>
<protein>
    <submittedName>
        <fullName evidence="2">CubicO group peptidase, beta-lactamase class C family</fullName>
    </submittedName>
</protein>
<proteinExistence type="predicted"/>
<dbReference type="EMBL" id="FRAC01000036">
    <property type="protein sequence ID" value="SHL52848.1"/>
    <property type="molecule type" value="Genomic_DNA"/>
</dbReference>
<sequence length="326" mass="36987">MTLKTQMERIINKSYNNIGGIIVLKGGKTVYENYLNDCTAASTLHVFSVTKSIISILIGIAIDKGHIKSINQKVLDFFPDYTVKRGEKTIQDVTLKDLLTMTAPYKYKAEPYTEYFTSDDWVKSALDLLGGKGKIGEFRYTPLIGPDILSGILVKTTGRSVIDFATEYVFSPLGINVPGNIVFRNEEEQLAWYKEKNVRGWVADRNGVNTAGWGLSLTPMDMAKIGQLYLDGGVWKDRQMVPAWWIEESTKEHSRCNQYKLSYGYLWWIIDDKEHIYAAMGDGGNVIYVNAKKKMVVSIASLSMPHAKDRIKLMKEYIEPVFENYI</sequence>
<dbReference type="STRING" id="1121322.SAMN02745136_05088"/>
<dbReference type="SUPFAM" id="SSF56601">
    <property type="entry name" value="beta-lactamase/transpeptidase-like"/>
    <property type="match status" value="1"/>
</dbReference>
<keyword evidence="3" id="KW-1185">Reference proteome</keyword>
<evidence type="ECO:0000313" key="3">
    <source>
        <dbReference type="Proteomes" id="UP000184386"/>
    </source>
</evidence>
<evidence type="ECO:0000259" key="1">
    <source>
        <dbReference type="Pfam" id="PF00144"/>
    </source>
</evidence>
<dbReference type="InterPro" id="IPR050789">
    <property type="entry name" value="Diverse_Enzym_Activities"/>
</dbReference>
<organism evidence="2 3">
    <name type="scientific">Anaerocolumna jejuensis DSM 15929</name>
    <dbReference type="NCBI Taxonomy" id="1121322"/>
    <lineage>
        <taxon>Bacteria</taxon>
        <taxon>Bacillati</taxon>
        <taxon>Bacillota</taxon>
        <taxon>Clostridia</taxon>
        <taxon>Lachnospirales</taxon>
        <taxon>Lachnospiraceae</taxon>
        <taxon>Anaerocolumna</taxon>
    </lineage>
</organism>
<dbReference type="InterPro" id="IPR001466">
    <property type="entry name" value="Beta-lactam-related"/>
</dbReference>
<dbReference type="OrthoDB" id="9773047at2"/>
<accession>A0A1M7BCU0</accession>